<evidence type="ECO:0000313" key="4">
    <source>
        <dbReference type="EMBL" id="QGM92549.1"/>
    </source>
</evidence>
<accession>A0A3G8M4W6</accession>
<dbReference type="KEGG" id="mros:EHO51_06325"/>
<feature type="signal peptide" evidence="1">
    <location>
        <begin position="1"/>
        <end position="23"/>
    </location>
</feature>
<keyword evidence="6" id="KW-1185">Reference proteome</keyword>
<dbReference type="EMBL" id="CP044328">
    <property type="protein sequence ID" value="QGM92549.1"/>
    <property type="molecule type" value="Genomic_DNA"/>
</dbReference>
<name>A0A3G8M4W6_9HYPH</name>
<reference evidence="4 6" key="3">
    <citation type="journal article" date="2021" name="AMB Express">
        <title>Isolation and characterisation of Methylocystis spp. for poly-3-hydroxybutyrate production using waste methane feedstocks.</title>
        <authorList>
            <person name="Rumah B.L."/>
            <person name="Stead C.E."/>
            <person name="Claxton Stevens B.H."/>
            <person name="Minton N.P."/>
            <person name="Grosse-Honebrink A."/>
            <person name="Zhang Y."/>
        </authorList>
    </citation>
    <scope>NUCLEOTIDE SEQUENCE [LARGE SCALE GENOMIC DNA]</scope>
    <source>
        <strain evidence="4 6">BRCS1</strain>
    </source>
</reference>
<reference evidence="6" key="2">
    <citation type="submission" date="2019-09" db="EMBL/GenBank/DDBJ databases">
        <title>Isolation and complete genome sequencing of Methylocystis species.</title>
        <authorList>
            <person name="Rumah B.L."/>
            <person name="Stead C.E."/>
            <person name="Stevens B.C."/>
            <person name="Minton N.P."/>
            <person name="Grosse-Honebrink A."/>
            <person name="Zhang Y."/>
        </authorList>
    </citation>
    <scope>NUCLEOTIDE SEQUENCE [LARGE SCALE GENOMIC DNA]</scope>
    <source>
        <strain evidence="6">BRCS1</strain>
    </source>
</reference>
<evidence type="ECO:0000256" key="1">
    <source>
        <dbReference type="SAM" id="SignalP"/>
    </source>
</evidence>
<dbReference type="AlphaFoldDB" id="A0A3G8M4W6"/>
<sequence length="138" mass="15007">MNRTLLVALSFCMAIAVAHPVRAETAAPDSKVVVPMEALPRYGSLVSAWYKKPVYDLNDKKVGVITDMLFSGGEINAVMLDVGGFLGIGAKHVAIPANDITVTEKNNKTWLTINTTKDIVKKATGYKYDAAEHAWKVK</sequence>
<feature type="chain" id="PRO_5044594205" evidence="1">
    <location>
        <begin position="24"/>
        <end position="138"/>
    </location>
</feature>
<gene>
    <name evidence="3" type="ORF">EHO51_06325</name>
    <name evidence="4" type="ORF">F7D13_00070</name>
</gene>
<proteinExistence type="predicted"/>
<dbReference type="PANTHER" id="PTHR36505:SF1">
    <property type="entry name" value="BLR1072 PROTEIN"/>
    <property type="match status" value="1"/>
</dbReference>
<dbReference type="Proteomes" id="UP000273982">
    <property type="component" value="Chromosome"/>
</dbReference>
<dbReference type="EMBL" id="CP034086">
    <property type="protein sequence ID" value="AZG76375.1"/>
    <property type="molecule type" value="Genomic_DNA"/>
</dbReference>
<dbReference type="Pfam" id="PF05239">
    <property type="entry name" value="PRC"/>
    <property type="match status" value="1"/>
</dbReference>
<dbReference type="Proteomes" id="UP000424673">
    <property type="component" value="Chromosome"/>
</dbReference>
<dbReference type="SUPFAM" id="SSF50346">
    <property type="entry name" value="PRC-barrel domain"/>
    <property type="match status" value="1"/>
</dbReference>
<dbReference type="RefSeq" id="WP_040573441.1">
    <property type="nucleotide sequence ID" value="NZ_CP034086.1"/>
</dbReference>
<keyword evidence="1" id="KW-0732">Signal</keyword>
<dbReference type="InterPro" id="IPR011033">
    <property type="entry name" value="PRC_barrel-like_sf"/>
</dbReference>
<evidence type="ECO:0000313" key="5">
    <source>
        <dbReference type="Proteomes" id="UP000273982"/>
    </source>
</evidence>
<evidence type="ECO:0000313" key="6">
    <source>
        <dbReference type="Proteomes" id="UP000424673"/>
    </source>
</evidence>
<feature type="domain" description="PRC-barrel" evidence="2">
    <location>
        <begin position="49"/>
        <end position="118"/>
    </location>
</feature>
<dbReference type="PANTHER" id="PTHR36505">
    <property type="entry name" value="BLR1072 PROTEIN"/>
    <property type="match status" value="1"/>
</dbReference>
<evidence type="ECO:0000259" key="2">
    <source>
        <dbReference type="Pfam" id="PF05239"/>
    </source>
</evidence>
<evidence type="ECO:0000313" key="3">
    <source>
        <dbReference type="EMBL" id="AZG76375.1"/>
    </source>
</evidence>
<organism evidence="3 5">
    <name type="scientific">Methylocystis rosea</name>
    <dbReference type="NCBI Taxonomy" id="173366"/>
    <lineage>
        <taxon>Bacteria</taxon>
        <taxon>Pseudomonadati</taxon>
        <taxon>Pseudomonadota</taxon>
        <taxon>Alphaproteobacteria</taxon>
        <taxon>Hyphomicrobiales</taxon>
        <taxon>Methylocystaceae</taxon>
        <taxon>Methylocystis</taxon>
    </lineage>
</organism>
<reference evidence="3 5" key="1">
    <citation type="submission" date="2018-11" db="EMBL/GenBank/DDBJ databases">
        <title>Genome squencing of methanotrophic bacteria isolated from alkaline groundwater in Korea.</title>
        <authorList>
            <person name="Nguyen L.N."/>
        </authorList>
    </citation>
    <scope>NUCLEOTIDE SEQUENCE [LARGE SCALE GENOMIC DNA]</scope>
    <source>
        <strain evidence="3 5">GW6</strain>
    </source>
</reference>
<dbReference type="InterPro" id="IPR027275">
    <property type="entry name" value="PRC-brl_dom"/>
</dbReference>
<dbReference type="Gene3D" id="2.30.30.240">
    <property type="entry name" value="PRC-barrel domain"/>
    <property type="match status" value="1"/>
</dbReference>
<protein>
    <submittedName>
        <fullName evidence="3">PRC-barrel domain containing protein</fullName>
    </submittedName>
</protein>